<evidence type="ECO:0000256" key="1">
    <source>
        <dbReference type="ARBA" id="ARBA00007664"/>
    </source>
</evidence>
<keyword evidence="5" id="KW-1015">Disulfide bond</keyword>
<evidence type="ECO:0000256" key="6">
    <source>
        <dbReference type="RuleBase" id="RU363034"/>
    </source>
</evidence>
<dbReference type="KEGG" id="sace:GIY23_16950"/>
<organism evidence="9 10">
    <name type="scientific">Allosaccharopolyspora coralli</name>
    <dbReference type="NCBI Taxonomy" id="2665642"/>
    <lineage>
        <taxon>Bacteria</taxon>
        <taxon>Bacillati</taxon>
        <taxon>Actinomycetota</taxon>
        <taxon>Actinomycetes</taxon>
        <taxon>Pseudonocardiales</taxon>
        <taxon>Pseudonocardiaceae</taxon>
        <taxon>Allosaccharopolyspora</taxon>
    </lineage>
</organism>
<accession>A0A5Q3QAU8</accession>
<keyword evidence="3 6" id="KW-0378">Hydrolase</keyword>
<dbReference type="InterPro" id="IPR033116">
    <property type="entry name" value="TRYPSIN_SER"/>
</dbReference>
<dbReference type="PROSITE" id="PS00135">
    <property type="entry name" value="TRYPSIN_SER"/>
    <property type="match status" value="1"/>
</dbReference>
<dbReference type="AlphaFoldDB" id="A0A5Q3QAU8"/>
<dbReference type="PROSITE" id="PS00134">
    <property type="entry name" value="TRYPSIN_HIS"/>
    <property type="match status" value="1"/>
</dbReference>
<evidence type="ECO:0000256" key="7">
    <source>
        <dbReference type="SAM" id="SignalP"/>
    </source>
</evidence>
<evidence type="ECO:0000256" key="2">
    <source>
        <dbReference type="ARBA" id="ARBA00022670"/>
    </source>
</evidence>
<dbReference type="SUPFAM" id="SSF50494">
    <property type="entry name" value="Trypsin-like serine proteases"/>
    <property type="match status" value="1"/>
</dbReference>
<protein>
    <submittedName>
        <fullName evidence="9">Trypsin-like serine protease</fullName>
    </submittedName>
</protein>
<dbReference type="InterPro" id="IPR001254">
    <property type="entry name" value="Trypsin_dom"/>
</dbReference>
<dbReference type="InterPro" id="IPR043504">
    <property type="entry name" value="Peptidase_S1_PA_chymotrypsin"/>
</dbReference>
<dbReference type="FunFam" id="2.40.10.10:FF:000077">
    <property type="entry name" value="Predicted protein"/>
    <property type="match status" value="1"/>
</dbReference>
<feature type="signal peptide" evidence="7">
    <location>
        <begin position="1"/>
        <end position="26"/>
    </location>
</feature>
<evidence type="ECO:0000256" key="5">
    <source>
        <dbReference type="ARBA" id="ARBA00023157"/>
    </source>
</evidence>
<dbReference type="Pfam" id="PF00089">
    <property type="entry name" value="Trypsin"/>
    <property type="match status" value="1"/>
</dbReference>
<comment type="similarity">
    <text evidence="1">Belongs to the peptidase S1 family.</text>
</comment>
<dbReference type="EMBL" id="CP045929">
    <property type="protein sequence ID" value="QGK70980.1"/>
    <property type="molecule type" value="Genomic_DNA"/>
</dbReference>
<keyword evidence="2 6" id="KW-0645">Protease</keyword>
<dbReference type="SMART" id="SM00020">
    <property type="entry name" value="Tryp_SPc"/>
    <property type="match status" value="1"/>
</dbReference>
<dbReference type="CDD" id="cd00190">
    <property type="entry name" value="Tryp_SPc"/>
    <property type="match status" value="1"/>
</dbReference>
<evidence type="ECO:0000313" key="9">
    <source>
        <dbReference type="EMBL" id="QGK70980.1"/>
    </source>
</evidence>
<evidence type="ECO:0000313" key="10">
    <source>
        <dbReference type="Proteomes" id="UP000371041"/>
    </source>
</evidence>
<dbReference type="Gene3D" id="2.40.10.10">
    <property type="entry name" value="Trypsin-like serine proteases"/>
    <property type="match status" value="1"/>
</dbReference>
<feature type="domain" description="Peptidase S1" evidence="8">
    <location>
        <begin position="46"/>
        <end position="268"/>
    </location>
</feature>
<feature type="chain" id="PRO_5039509285" evidence="7">
    <location>
        <begin position="27"/>
        <end position="286"/>
    </location>
</feature>
<gene>
    <name evidence="9" type="ORF">GIY23_16950</name>
</gene>
<evidence type="ECO:0000259" key="8">
    <source>
        <dbReference type="PROSITE" id="PS50240"/>
    </source>
</evidence>
<proteinExistence type="inferred from homology"/>
<keyword evidence="4 6" id="KW-0720">Serine protease</keyword>
<dbReference type="InterPro" id="IPR009003">
    <property type="entry name" value="Peptidase_S1_PA"/>
</dbReference>
<keyword evidence="7" id="KW-0732">Signal</keyword>
<keyword evidence="10" id="KW-1185">Reference proteome</keyword>
<dbReference type="GO" id="GO:0004252">
    <property type="term" value="F:serine-type endopeptidase activity"/>
    <property type="evidence" value="ECO:0007669"/>
    <property type="project" value="InterPro"/>
</dbReference>
<dbReference type="Proteomes" id="UP000371041">
    <property type="component" value="Chromosome"/>
</dbReference>
<evidence type="ECO:0000256" key="3">
    <source>
        <dbReference type="ARBA" id="ARBA00022801"/>
    </source>
</evidence>
<dbReference type="GO" id="GO:0006508">
    <property type="term" value="P:proteolysis"/>
    <property type="evidence" value="ECO:0007669"/>
    <property type="project" value="UniProtKB-KW"/>
</dbReference>
<dbReference type="PRINTS" id="PR00722">
    <property type="entry name" value="CHYMOTRYPSIN"/>
</dbReference>
<dbReference type="InterPro" id="IPR050430">
    <property type="entry name" value="Peptidase_S1"/>
</dbReference>
<reference evidence="10" key="1">
    <citation type="submission" date="2019-11" db="EMBL/GenBank/DDBJ databases">
        <title>The complete genome sequence of Saccharopolyspora sp. E2A.</title>
        <authorList>
            <person name="Zhang G."/>
        </authorList>
    </citation>
    <scope>NUCLEOTIDE SEQUENCE [LARGE SCALE GENOMIC DNA]</scope>
    <source>
        <strain evidence="10">E2A</strain>
    </source>
</reference>
<dbReference type="RefSeq" id="WP_154077557.1">
    <property type="nucleotide sequence ID" value="NZ_CP045929.1"/>
</dbReference>
<sequence length="286" mass="28507">MGRTLRRAGAWTGVLTVAIVSSALSAASVDAAPSKADGPGPPQTRVVGGSEADIAEYPFTVYLAEQGAQFCGGTLVAPDKVVTAAHCVDSERPENIEIVAGRQDTRGDGGAVAAVGGIATHPEYGSPNLGADIAVLTLASALNQRPLELATSADDSLYRAGTLTTVLGWGATSEGGSPSTTLRKAHPPVAADADCAEANPGFSADSMVCAGLPEGGVDSCQGDSGGPLVAGDKLIGIVSWGNGCARPETPGVYTRVASYEDFLRQHVGDGEVAAPASGGPAPQPAA</sequence>
<dbReference type="PROSITE" id="PS50240">
    <property type="entry name" value="TRYPSIN_DOM"/>
    <property type="match status" value="1"/>
</dbReference>
<evidence type="ECO:0000256" key="4">
    <source>
        <dbReference type="ARBA" id="ARBA00022825"/>
    </source>
</evidence>
<dbReference type="PANTHER" id="PTHR24276:SF98">
    <property type="entry name" value="FI18310P1-RELATED"/>
    <property type="match status" value="1"/>
</dbReference>
<dbReference type="InterPro" id="IPR001314">
    <property type="entry name" value="Peptidase_S1A"/>
</dbReference>
<name>A0A5Q3QAU8_9PSEU</name>
<dbReference type="InterPro" id="IPR018114">
    <property type="entry name" value="TRYPSIN_HIS"/>
</dbReference>
<dbReference type="PANTHER" id="PTHR24276">
    <property type="entry name" value="POLYSERASE-RELATED"/>
    <property type="match status" value="1"/>
</dbReference>